<dbReference type="InterPro" id="IPR012923">
    <property type="entry name" value="Csm3"/>
</dbReference>
<keyword evidence="3 7" id="KW-0227">DNA damage</keyword>
<organism evidence="10 11">
    <name type="scientific">Gomphillus americanus</name>
    <dbReference type="NCBI Taxonomy" id="1940652"/>
    <lineage>
        <taxon>Eukaryota</taxon>
        <taxon>Fungi</taxon>
        <taxon>Dikarya</taxon>
        <taxon>Ascomycota</taxon>
        <taxon>Pezizomycotina</taxon>
        <taxon>Lecanoromycetes</taxon>
        <taxon>OSLEUM clade</taxon>
        <taxon>Ostropomycetidae</taxon>
        <taxon>Ostropales</taxon>
        <taxon>Graphidaceae</taxon>
        <taxon>Gomphilloideae</taxon>
        <taxon>Gomphillus</taxon>
    </lineage>
</organism>
<evidence type="ECO:0000256" key="3">
    <source>
        <dbReference type="ARBA" id="ARBA00022763"/>
    </source>
</evidence>
<evidence type="ECO:0000256" key="8">
    <source>
        <dbReference type="SAM" id="MobiDB-lite"/>
    </source>
</evidence>
<keyword evidence="6 7" id="KW-0131">Cell cycle</keyword>
<comment type="function">
    <text evidence="7">Plays an important role in the control of DNA replication and the maintenance of replication fork stability.</text>
</comment>
<dbReference type="GO" id="GO:0000076">
    <property type="term" value="P:DNA replication checkpoint signaling"/>
    <property type="evidence" value="ECO:0007669"/>
    <property type="project" value="UniProtKB-UniRule"/>
</dbReference>
<dbReference type="InterPro" id="IPR040038">
    <property type="entry name" value="TIPIN/Csm3/Swi3"/>
</dbReference>
<feature type="region of interest" description="Disordered" evidence="8">
    <location>
        <begin position="40"/>
        <end position="62"/>
    </location>
</feature>
<comment type="subcellular location">
    <subcellularLocation>
        <location evidence="1 7">Nucleus</location>
    </subcellularLocation>
</comment>
<sequence>MEKMSLIDLQPAAASISSNATLENVPDLTDDLDDLFRPLQASIDDEAPQNTQRKASPKRSRVADELGIDEEVQVTKRRKPIAKLDDDRLLSQNGIPKLRRIVQEKLKFKGKGHEFSDISRMLNLYQLWLDDLYPRAKFADGLVIIEKLGHSKRMGVMRKEWIKESKIPAGDDRRREAVIDDDDDAAVESEAARKKIPDSSAESGSRTAMDGEESLFVGGGGANLDDDGDLLPDGDELDALLAEDSPSVLTTTANDSHQKTLQEPDKTGDPEESGNGFEDQYAEEMRMMADMENW</sequence>
<dbReference type="GO" id="GO:0043111">
    <property type="term" value="P:replication fork arrest"/>
    <property type="evidence" value="ECO:0007669"/>
    <property type="project" value="TreeGrafter"/>
</dbReference>
<evidence type="ECO:0000256" key="4">
    <source>
        <dbReference type="ARBA" id="ARBA00022880"/>
    </source>
</evidence>
<gene>
    <name evidence="10" type="ORF">GOMPHAMPRED_002574</name>
</gene>
<feature type="region of interest" description="Disordered" evidence="8">
    <location>
        <begin position="172"/>
        <end position="294"/>
    </location>
</feature>
<accession>A0A8H3FID3</accession>
<dbReference type="PANTHER" id="PTHR13220">
    <property type="entry name" value="TIMELESS INTERACTING-RELATED"/>
    <property type="match status" value="1"/>
</dbReference>
<evidence type="ECO:0000256" key="1">
    <source>
        <dbReference type="ARBA" id="ARBA00004123"/>
    </source>
</evidence>
<feature type="domain" description="Chromosome segregation in meiosis protein 3" evidence="9">
    <location>
        <begin position="83"/>
        <end position="165"/>
    </location>
</feature>
<reference evidence="10" key="1">
    <citation type="submission" date="2021-03" db="EMBL/GenBank/DDBJ databases">
        <authorList>
            <person name="Tagirdzhanova G."/>
        </authorList>
    </citation>
    <scope>NUCLEOTIDE SEQUENCE</scope>
</reference>
<comment type="similarity">
    <text evidence="2 7">Belongs to the CSM3 family.</text>
</comment>
<dbReference type="EMBL" id="CAJPDQ010000018">
    <property type="protein sequence ID" value="CAF9922483.1"/>
    <property type="molecule type" value="Genomic_DNA"/>
</dbReference>
<evidence type="ECO:0000313" key="11">
    <source>
        <dbReference type="Proteomes" id="UP000664169"/>
    </source>
</evidence>
<comment type="caution">
    <text evidence="10">The sequence shown here is derived from an EMBL/GenBank/DDBJ whole genome shotgun (WGS) entry which is preliminary data.</text>
</comment>
<protein>
    <recommendedName>
        <fullName evidence="7">Chromosome segregation in meiosis protein</fullName>
    </recommendedName>
</protein>
<dbReference type="GO" id="GO:0031297">
    <property type="term" value="P:replication fork processing"/>
    <property type="evidence" value="ECO:0007669"/>
    <property type="project" value="UniProtKB-UniRule"/>
</dbReference>
<evidence type="ECO:0000259" key="9">
    <source>
        <dbReference type="Pfam" id="PF07962"/>
    </source>
</evidence>
<dbReference type="GO" id="GO:0006974">
    <property type="term" value="P:DNA damage response"/>
    <property type="evidence" value="ECO:0007669"/>
    <property type="project" value="UniProtKB-KW"/>
</dbReference>
<dbReference type="AlphaFoldDB" id="A0A8H3FID3"/>
<feature type="compositionally biased region" description="Basic and acidic residues" evidence="8">
    <location>
        <begin position="283"/>
        <end position="294"/>
    </location>
</feature>
<feature type="compositionally biased region" description="Basic and acidic residues" evidence="8">
    <location>
        <begin position="256"/>
        <end position="269"/>
    </location>
</feature>
<feature type="compositionally biased region" description="Acidic residues" evidence="8">
    <location>
        <begin position="224"/>
        <end position="238"/>
    </location>
</feature>
<evidence type="ECO:0000256" key="5">
    <source>
        <dbReference type="ARBA" id="ARBA00023242"/>
    </source>
</evidence>
<dbReference type="PANTHER" id="PTHR13220:SF11">
    <property type="entry name" value="TIMELESS-INTERACTING PROTEIN"/>
    <property type="match status" value="1"/>
</dbReference>
<dbReference type="OrthoDB" id="437078at2759"/>
<keyword evidence="4" id="KW-0236">DNA replication inhibitor</keyword>
<dbReference type="GO" id="GO:0031298">
    <property type="term" value="C:replication fork protection complex"/>
    <property type="evidence" value="ECO:0007669"/>
    <property type="project" value="TreeGrafter"/>
</dbReference>
<evidence type="ECO:0000256" key="6">
    <source>
        <dbReference type="ARBA" id="ARBA00023306"/>
    </source>
</evidence>
<evidence type="ECO:0000313" key="10">
    <source>
        <dbReference type="EMBL" id="CAF9922483.1"/>
    </source>
</evidence>
<keyword evidence="5 7" id="KW-0539">Nucleus</keyword>
<dbReference type="GO" id="GO:0003677">
    <property type="term" value="F:DNA binding"/>
    <property type="evidence" value="ECO:0007669"/>
    <property type="project" value="TreeGrafter"/>
</dbReference>
<evidence type="ECO:0000256" key="7">
    <source>
        <dbReference type="RuleBase" id="RU366049"/>
    </source>
</evidence>
<name>A0A8H3FID3_9LECA</name>
<dbReference type="Pfam" id="PF07962">
    <property type="entry name" value="Swi3"/>
    <property type="match status" value="1"/>
</dbReference>
<keyword evidence="11" id="KW-1185">Reference proteome</keyword>
<dbReference type="Proteomes" id="UP000664169">
    <property type="component" value="Unassembled WGS sequence"/>
</dbReference>
<proteinExistence type="inferred from homology"/>
<evidence type="ECO:0000256" key="2">
    <source>
        <dbReference type="ARBA" id="ARBA00006075"/>
    </source>
</evidence>